<dbReference type="InterPro" id="IPR055834">
    <property type="entry name" value="DUF7411"/>
</dbReference>
<sequence length="196" mass="21546">MEAGVLFSGGKDSSLAAIMLARDYGVELNTCVFDPDREVPEVRAAAAALDLPFKKRVLGRDLLQEAVDLLLTCGYPNDAIDMVHRMAVEILSAEYAVVADGTRRDDRVPRLERSEVQHLEMISGCSYVRPLFGYGKREVERLSGRLLVVRYGETGSIGNGDYEGEIRDALRARGIDSASFFPPGHLQSLVVGRKDT</sequence>
<accession>A0ABU3Z1A1</accession>
<dbReference type="GO" id="GO:0016787">
    <property type="term" value="F:hydrolase activity"/>
    <property type="evidence" value="ECO:0007669"/>
    <property type="project" value="UniProtKB-KW"/>
</dbReference>
<dbReference type="Gene3D" id="3.40.50.620">
    <property type="entry name" value="HUPs"/>
    <property type="match status" value="1"/>
</dbReference>
<organism evidence="1 2">
    <name type="scientific">Methanoculleus nereidis</name>
    <dbReference type="NCBI Taxonomy" id="2735141"/>
    <lineage>
        <taxon>Archaea</taxon>
        <taxon>Methanobacteriati</taxon>
        <taxon>Methanobacteriota</taxon>
        <taxon>Stenosarchaea group</taxon>
        <taxon>Methanomicrobia</taxon>
        <taxon>Methanomicrobiales</taxon>
        <taxon>Methanomicrobiaceae</taxon>
        <taxon>Methanoculleus</taxon>
    </lineage>
</organism>
<comment type="caution">
    <text evidence="1">The sequence shown here is derived from an EMBL/GenBank/DDBJ whole genome shotgun (WGS) entry which is preliminary data.</text>
</comment>
<dbReference type="Pfam" id="PF24167">
    <property type="entry name" value="DUF7411"/>
    <property type="match status" value="1"/>
</dbReference>
<name>A0ABU3Z1A1_9EURY</name>
<evidence type="ECO:0000313" key="2">
    <source>
        <dbReference type="Proteomes" id="UP001273768"/>
    </source>
</evidence>
<evidence type="ECO:0000313" key="1">
    <source>
        <dbReference type="EMBL" id="MDV4342598.1"/>
    </source>
</evidence>
<protein>
    <submittedName>
        <fullName evidence="1">Alpha hydrolase</fullName>
    </submittedName>
</protein>
<keyword evidence="2" id="KW-1185">Reference proteome</keyword>
<dbReference type="EMBL" id="JABFFQ010000002">
    <property type="protein sequence ID" value="MDV4342598.1"/>
    <property type="molecule type" value="Genomic_DNA"/>
</dbReference>
<reference evidence="1 2" key="1">
    <citation type="submission" date="2020-05" db="EMBL/GenBank/DDBJ databases">
        <title>Isolation and characterization of methanoarchaea from a cold seep at offshore SW Taiwan.</title>
        <authorList>
            <person name="Chen Y.-W."/>
            <person name="Chen S.-C."/>
            <person name="Lai M.-C."/>
        </authorList>
    </citation>
    <scope>NUCLEOTIDE SEQUENCE [LARGE SCALE GENOMIC DNA]</scope>
    <source>
        <strain evidence="1 2">YWC-01</strain>
    </source>
</reference>
<gene>
    <name evidence="1" type="ORF">HL657_05325</name>
</gene>
<dbReference type="NCBIfam" id="NF011155">
    <property type="entry name" value="PRK14561.1"/>
    <property type="match status" value="1"/>
</dbReference>
<dbReference type="RefSeq" id="WP_317295787.1">
    <property type="nucleotide sequence ID" value="NZ_JABFFQ010000002.1"/>
</dbReference>
<dbReference type="Proteomes" id="UP001273768">
    <property type="component" value="Unassembled WGS sequence"/>
</dbReference>
<keyword evidence="1" id="KW-0378">Hydrolase</keyword>
<proteinExistence type="predicted"/>
<dbReference type="InterPro" id="IPR014729">
    <property type="entry name" value="Rossmann-like_a/b/a_fold"/>
</dbReference>
<dbReference type="SUPFAM" id="SSF52402">
    <property type="entry name" value="Adenine nucleotide alpha hydrolases-like"/>
    <property type="match status" value="1"/>
</dbReference>